<dbReference type="GO" id="GO:0005739">
    <property type="term" value="C:mitochondrion"/>
    <property type="evidence" value="ECO:0007669"/>
    <property type="project" value="TreeGrafter"/>
</dbReference>
<dbReference type="InterPro" id="IPR012724">
    <property type="entry name" value="DnaJ"/>
</dbReference>
<evidence type="ECO:0000256" key="6">
    <source>
        <dbReference type="PROSITE-ProRule" id="PRU00546"/>
    </source>
</evidence>
<dbReference type="HAMAP" id="MF_01152">
    <property type="entry name" value="DnaJ"/>
    <property type="match status" value="1"/>
</dbReference>
<dbReference type="CDD" id="cd10747">
    <property type="entry name" value="DnaJ_C"/>
    <property type="match status" value="1"/>
</dbReference>
<dbReference type="Pfam" id="PF01556">
    <property type="entry name" value="DnaJ_C"/>
    <property type="match status" value="1"/>
</dbReference>
<dbReference type="Pfam" id="PF00226">
    <property type="entry name" value="DnaJ"/>
    <property type="match status" value="1"/>
</dbReference>
<evidence type="ECO:0000256" key="3">
    <source>
        <dbReference type="ARBA" id="ARBA00022771"/>
    </source>
</evidence>
<reference evidence="11" key="1">
    <citation type="submission" date="2013-05" db="EMBL/GenBank/DDBJ databases">
        <authorList>
            <person name="Yim A.K.Y."/>
            <person name="Chan T.F."/>
            <person name="Ji K.M."/>
            <person name="Liu X.Y."/>
            <person name="Zhou J.W."/>
            <person name="Li R.Q."/>
            <person name="Yang K.Y."/>
            <person name="Li J."/>
            <person name="Li M."/>
            <person name="Law P.T.W."/>
            <person name="Wu Y.L."/>
            <person name="Cai Z.L."/>
            <person name="Qin H."/>
            <person name="Bao Y."/>
            <person name="Leung R.K.K."/>
            <person name="Ng P.K.S."/>
            <person name="Zou J."/>
            <person name="Zhong X.J."/>
            <person name="Ran P.X."/>
            <person name="Zhong N.S."/>
            <person name="Liu Z.G."/>
            <person name="Tsui S.K.W."/>
        </authorList>
    </citation>
    <scope>NUCLEOTIDE SEQUENCE</scope>
    <source>
        <strain evidence="11">Derf</strain>
        <tissue evidence="11">Whole organism</tissue>
    </source>
</reference>
<keyword evidence="1 6" id="KW-0479">Metal-binding</keyword>
<dbReference type="PANTHER" id="PTHR44145:SF3">
    <property type="entry name" value="DNAJ HOMOLOG SUBFAMILY A MEMBER 3, MITOCHONDRIAL"/>
    <property type="match status" value="1"/>
</dbReference>
<dbReference type="Gene3D" id="2.10.230.10">
    <property type="entry name" value="Heat shock protein DnaJ, cysteine-rich domain"/>
    <property type="match status" value="1"/>
</dbReference>
<dbReference type="InterPro" id="IPR000719">
    <property type="entry name" value="Prot_kinase_dom"/>
</dbReference>
<accession>A0A922I3L4</accession>
<dbReference type="PANTHER" id="PTHR44145">
    <property type="entry name" value="DNAJ HOMOLOG SUBFAMILY A MEMBER 3, MITOCHONDRIAL"/>
    <property type="match status" value="1"/>
</dbReference>
<reference evidence="11" key="2">
    <citation type="journal article" date="2022" name="Res Sq">
        <title>Comparative Genomics Reveals Insights into the Divergent Evolution of Astigmatic Mites and Household Pest Adaptations.</title>
        <authorList>
            <person name="Xiong Q."/>
            <person name="Wan A.T.-Y."/>
            <person name="Liu X.-Y."/>
            <person name="Fung C.S.-H."/>
            <person name="Xiao X."/>
            <person name="Malainual N."/>
            <person name="Hou J."/>
            <person name="Wang L."/>
            <person name="Wang M."/>
            <person name="Yang K."/>
            <person name="Cui Y."/>
            <person name="Leung E."/>
            <person name="Nong W."/>
            <person name="Shin S.-K."/>
            <person name="Au S."/>
            <person name="Jeong K.Y."/>
            <person name="Chew F.T."/>
            <person name="Hui J."/>
            <person name="Leung T.F."/>
            <person name="Tungtrongchitr A."/>
            <person name="Zhong N."/>
            <person name="Liu Z."/>
            <person name="Tsui S."/>
        </authorList>
    </citation>
    <scope>NUCLEOTIDE SEQUENCE</scope>
    <source>
        <strain evidence="11">Derf</strain>
        <tissue evidence="11">Whole organism</tissue>
    </source>
</reference>
<feature type="compositionally biased region" description="Basic residues" evidence="7">
    <location>
        <begin position="826"/>
        <end position="840"/>
    </location>
</feature>
<dbReference type="CDD" id="cd10719">
    <property type="entry name" value="DnaJ_zf"/>
    <property type="match status" value="1"/>
</dbReference>
<dbReference type="SUPFAM" id="SSF57938">
    <property type="entry name" value="DnaJ/Hsp40 cysteine-rich domain"/>
    <property type="match status" value="1"/>
</dbReference>
<dbReference type="SUPFAM" id="SSF46565">
    <property type="entry name" value="Chaperone J-domain"/>
    <property type="match status" value="1"/>
</dbReference>
<dbReference type="Proteomes" id="UP000790347">
    <property type="component" value="Unassembled WGS sequence"/>
</dbReference>
<dbReference type="PROSITE" id="PS50076">
    <property type="entry name" value="DNAJ_2"/>
    <property type="match status" value="1"/>
</dbReference>
<dbReference type="Pfam" id="PF00684">
    <property type="entry name" value="DnaJ_CXXCXGXG"/>
    <property type="match status" value="1"/>
</dbReference>
<evidence type="ECO:0000256" key="1">
    <source>
        <dbReference type="ARBA" id="ARBA00022723"/>
    </source>
</evidence>
<feature type="domain" description="J" evidence="9">
    <location>
        <begin position="69"/>
        <end position="134"/>
    </location>
</feature>
<organism evidence="11 12">
    <name type="scientific">Dermatophagoides farinae</name>
    <name type="common">American house dust mite</name>
    <dbReference type="NCBI Taxonomy" id="6954"/>
    <lineage>
        <taxon>Eukaryota</taxon>
        <taxon>Metazoa</taxon>
        <taxon>Ecdysozoa</taxon>
        <taxon>Arthropoda</taxon>
        <taxon>Chelicerata</taxon>
        <taxon>Arachnida</taxon>
        <taxon>Acari</taxon>
        <taxon>Acariformes</taxon>
        <taxon>Sarcoptiformes</taxon>
        <taxon>Astigmata</taxon>
        <taxon>Psoroptidia</taxon>
        <taxon>Analgoidea</taxon>
        <taxon>Pyroglyphidae</taxon>
        <taxon>Dermatophagoidinae</taxon>
        <taxon>Dermatophagoides</taxon>
    </lineage>
</organism>
<dbReference type="InterPro" id="IPR001305">
    <property type="entry name" value="HSP_DnaJ_Cys-rich_dom"/>
</dbReference>
<dbReference type="CDD" id="cd06257">
    <property type="entry name" value="DnaJ"/>
    <property type="match status" value="1"/>
</dbReference>
<dbReference type="InterPro" id="IPR051938">
    <property type="entry name" value="Apopto_cytoskel_mod"/>
</dbReference>
<dbReference type="AlphaFoldDB" id="A0A922I3L4"/>
<keyword evidence="4 6" id="KW-0862">Zinc</keyword>
<keyword evidence="5" id="KW-0143">Chaperone</keyword>
<dbReference type="Gene3D" id="1.10.287.110">
    <property type="entry name" value="DnaJ domain"/>
    <property type="match status" value="1"/>
</dbReference>
<dbReference type="GO" id="GO:0009408">
    <property type="term" value="P:response to heat"/>
    <property type="evidence" value="ECO:0007669"/>
    <property type="project" value="InterPro"/>
</dbReference>
<dbReference type="InterPro" id="IPR018253">
    <property type="entry name" value="DnaJ_domain_CS"/>
</dbReference>
<feature type="compositionally biased region" description="Acidic residues" evidence="7">
    <location>
        <begin position="866"/>
        <end position="896"/>
    </location>
</feature>
<sequence>MFTRRLLATSQRSLFGQSTATGWQLSTLANKSKPLLPSYCFGSSGVVHNNQQQLSRRNIHTSSVLCAKDYYNILGVDKNASAKEIKKAYYELAKKYHPDTNKKDPNAAKKFQEVSEAYQVLSDDGKRKQYDDFQKFGGSTGDFNSAAGGGGGGGFSGWQQGFTSGFNSEDIFRQVFEEMRNFAGGGSAGFSDEYGFSTPLQMDMSLSFTEAAKGIQKEVHIDVMDTCPKCHGSKSRGDEKPVKCPYCQGTGMETVSNGPFIMRTTCRKCHGTRVLIKNPCRECHGEGITKQRKKILINVPPGVDDGQSIRMKVGNKELYITFRVSRSNHFRRDGADIHSDVEVNLFQAILGGSIPIQGLYENLTLKIQPGTTSHTRIRLPEKGITRVNSYGKGDHYVHVKINVPTSMTKKQKALWLVLAEMDDSLLRGIINGIVNTRSGGRVVEGDAEFEEYVNIIKQAMDDIDETKDKNSDPLPVGWKGKVVKQQQQQQRNAFIYKKDARIETEITAAQITEAEITAAQITETEVTAAKITENQHTAAAAVVNKADQFRATLLDRRSKSIARTLGPIPIESSPSFELYQFEQTNSNLVSIRSEFGRQPDGEQELVVCHWSRELYRALDYLINSAVCHNNLTSSCVLISLRDKMSIQLTGFYRSFIYQSSARNNLRPRQSIRDRETIRPDFKPPEVFGSEHQTGKYDPLIADMWSLGAIIYFAISGEYPHDYKIRSKNIEKEIQFNLDYFGSRISKQAHDLLANLLTSKVNKRLKLDRMNQHPWFSMFKTVEQQESSMTTFNNSEITEFRDDDDQLSALSRYSSVDMIPEPTTTRGRGHTATRTRRRRGPGKMEKGKGGVLAAQVAAAVRKGNEFEQIDEEETARTDDDDDDVDDEHDEQQPDDQQADQRRPYLKRQRQQRPATDDDNY</sequence>
<evidence type="ECO:0000256" key="2">
    <source>
        <dbReference type="ARBA" id="ARBA00022737"/>
    </source>
</evidence>
<keyword evidence="12" id="KW-1185">Reference proteome</keyword>
<dbReference type="Pfam" id="PF00069">
    <property type="entry name" value="Pkinase"/>
    <property type="match status" value="1"/>
</dbReference>
<evidence type="ECO:0000313" key="12">
    <source>
        <dbReference type="Proteomes" id="UP000790347"/>
    </source>
</evidence>
<dbReference type="GO" id="GO:0043066">
    <property type="term" value="P:negative regulation of apoptotic process"/>
    <property type="evidence" value="ECO:0007669"/>
    <property type="project" value="TreeGrafter"/>
</dbReference>
<dbReference type="GO" id="GO:0008270">
    <property type="term" value="F:zinc ion binding"/>
    <property type="evidence" value="ECO:0007669"/>
    <property type="project" value="UniProtKB-KW"/>
</dbReference>
<gene>
    <name evidence="11" type="primary">DNAJA3_1</name>
    <name evidence="11" type="ORF">DERF_005077</name>
</gene>
<dbReference type="InterPro" id="IPR001623">
    <property type="entry name" value="DnaJ_domain"/>
</dbReference>
<dbReference type="GO" id="GO:0031072">
    <property type="term" value="F:heat shock protein binding"/>
    <property type="evidence" value="ECO:0007669"/>
    <property type="project" value="InterPro"/>
</dbReference>
<proteinExistence type="inferred from homology"/>
<dbReference type="PRINTS" id="PR00625">
    <property type="entry name" value="JDOMAIN"/>
</dbReference>
<dbReference type="PROSITE" id="PS51188">
    <property type="entry name" value="ZF_CR"/>
    <property type="match status" value="1"/>
</dbReference>
<feature type="domain" description="Protein kinase" evidence="8">
    <location>
        <begin position="468"/>
        <end position="775"/>
    </location>
</feature>
<dbReference type="Gene3D" id="2.60.260.20">
    <property type="entry name" value="Urease metallochaperone UreE, N-terminal domain"/>
    <property type="match status" value="2"/>
</dbReference>
<dbReference type="FunFam" id="2.60.260.20:FF:000005">
    <property type="entry name" value="Chaperone protein dnaJ 1, mitochondrial"/>
    <property type="match status" value="1"/>
</dbReference>
<dbReference type="PROSITE" id="PS50011">
    <property type="entry name" value="PROTEIN_KINASE_DOM"/>
    <property type="match status" value="1"/>
</dbReference>
<keyword evidence="2" id="KW-0677">Repeat</keyword>
<evidence type="ECO:0000259" key="10">
    <source>
        <dbReference type="PROSITE" id="PS51188"/>
    </source>
</evidence>
<feature type="domain" description="CR-type" evidence="10">
    <location>
        <begin position="214"/>
        <end position="292"/>
    </location>
</feature>
<dbReference type="InterPro" id="IPR002939">
    <property type="entry name" value="DnaJ_C"/>
</dbReference>
<feature type="region of interest" description="Disordered" evidence="7">
    <location>
        <begin position="818"/>
        <end position="919"/>
    </location>
</feature>
<dbReference type="SMART" id="SM00220">
    <property type="entry name" value="S_TKc"/>
    <property type="match status" value="1"/>
</dbReference>
<dbReference type="GO" id="GO:0051082">
    <property type="term" value="F:unfolded protein binding"/>
    <property type="evidence" value="ECO:0007669"/>
    <property type="project" value="InterPro"/>
</dbReference>
<dbReference type="GO" id="GO:0006457">
    <property type="term" value="P:protein folding"/>
    <property type="evidence" value="ECO:0007669"/>
    <property type="project" value="InterPro"/>
</dbReference>
<dbReference type="PROSITE" id="PS00636">
    <property type="entry name" value="DNAJ_1"/>
    <property type="match status" value="1"/>
</dbReference>
<evidence type="ECO:0000259" key="9">
    <source>
        <dbReference type="PROSITE" id="PS50076"/>
    </source>
</evidence>
<dbReference type="GO" id="GO:0007005">
    <property type="term" value="P:mitochondrion organization"/>
    <property type="evidence" value="ECO:0007669"/>
    <property type="project" value="TreeGrafter"/>
</dbReference>
<feature type="compositionally biased region" description="Low complexity" evidence="7">
    <location>
        <begin position="850"/>
        <end position="860"/>
    </location>
</feature>
<dbReference type="InterPro" id="IPR011009">
    <property type="entry name" value="Kinase-like_dom_sf"/>
</dbReference>
<evidence type="ECO:0000259" key="8">
    <source>
        <dbReference type="PROSITE" id="PS50011"/>
    </source>
</evidence>
<dbReference type="SMART" id="SM00271">
    <property type="entry name" value="DnaJ"/>
    <property type="match status" value="1"/>
</dbReference>
<dbReference type="InterPro" id="IPR008971">
    <property type="entry name" value="HSP40/DnaJ_pept-bd"/>
</dbReference>
<dbReference type="GO" id="GO:0004672">
    <property type="term" value="F:protein kinase activity"/>
    <property type="evidence" value="ECO:0007669"/>
    <property type="project" value="InterPro"/>
</dbReference>
<dbReference type="InterPro" id="IPR036869">
    <property type="entry name" value="J_dom_sf"/>
</dbReference>
<dbReference type="EMBL" id="ASGP02000002">
    <property type="protein sequence ID" value="KAH9521416.1"/>
    <property type="molecule type" value="Genomic_DNA"/>
</dbReference>
<dbReference type="SUPFAM" id="SSF49493">
    <property type="entry name" value="HSP40/DnaJ peptide-binding domain"/>
    <property type="match status" value="2"/>
</dbReference>
<dbReference type="Gene3D" id="1.10.510.10">
    <property type="entry name" value="Transferase(Phosphotransferase) domain 1"/>
    <property type="match status" value="1"/>
</dbReference>
<feature type="zinc finger region" description="CR-type" evidence="6">
    <location>
        <begin position="214"/>
        <end position="292"/>
    </location>
</feature>
<dbReference type="InterPro" id="IPR036410">
    <property type="entry name" value="HSP_DnaJ_Cys-rich_dom_sf"/>
</dbReference>
<dbReference type="GO" id="GO:0005524">
    <property type="term" value="F:ATP binding"/>
    <property type="evidence" value="ECO:0007669"/>
    <property type="project" value="InterPro"/>
</dbReference>
<name>A0A922I3L4_DERFA</name>
<protein>
    <submittedName>
        <fullName evidence="11">DnaJ sub A member 3, mitochondrial</fullName>
    </submittedName>
</protein>
<evidence type="ECO:0000256" key="7">
    <source>
        <dbReference type="SAM" id="MobiDB-lite"/>
    </source>
</evidence>
<dbReference type="FunFam" id="2.10.230.10:FF:000002">
    <property type="entry name" value="Molecular chaperone DnaJ"/>
    <property type="match status" value="1"/>
</dbReference>
<comment type="caution">
    <text evidence="11">The sequence shown here is derived from an EMBL/GenBank/DDBJ whole genome shotgun (WGS) entry which is preliminary data.</text>
</comment>
<evidence type="ECO:0000256" key="4">
    <source>
        <dbReference type="ARBA" id="ARBA00022833"/>
    </source>
</evidence>
<keyword evidence="3 6" id="KW-0863">Zinc-finger</keyword>
<dbReference type="SUPFAM" id="SSF56112">
    <property type="entry name" value="Protein kinase-like (PK-like)"/>
    <property type="match status" value="1"/>
</dbReference>
<evidence type="ECO:0000256" key="5">
    <source>
        <dbReference type="ARBA" id="ARBA00023186"/>
    </source>
</evidence>
<evidence type="ECO:0000313" key="11">
    <source>
        <dbReference type="EMBL" id="KAH9521416.1"/>
    </source>
</evidence>